<keyword evidence="3" id="KW-1185">Reference proteome</keyword>
<sequence length="292" mass="32027">MKIGMNLLLWTDQSKPSEHLTLLQSIKQWGFDGVEFAADNMDSADARAFGLILKELGLGCTAIAALDASSADPASRDRALRQAALQTLKRAIDNTKSLGAEVLCGPLFQGLGRFSGHAPQRDEWDYAVETLREAGEYAGSVGVKLALEPINRFEMYMVNTLADGVRFVKQIGLPNVGLLADTHHGNIEERNVPEAWRQAAAHIVHVHISENDRGVPGSGHAVPKEIFEVLTEIGYDGWLTIEAFGQQVPGLISRLHLWRDYANHPDDAARLGVQYIRQQLGYGGSVHANRSR</sequence>
<dbReference type="EMBL" id="JAGGKV010000005">
    <property type="protein sequence ID" value="MBP1963107.1"/>
    <property type="molecule type" value="Genomic_DNA"/>
</dbReference>
<proteinExistence type="predicted"/>
<dbReference type="Gene3D" id="3.20.20.150">
    <property type="entry name" value="Divalent-metal-dependent TIM barrel enzymes"/>
    <property type="match status" value="1"/>
</dbReference>
<dbReference type="SUPFAM" id="SSF51658">
    <property type="entry name" value="Xylose isomerase-like"/>
    <property type="match status" value="1"/>
</dbReference>
<reference evidence="2 3" key="1">
    <citation type="submission" date="2021-03" db="EMBL/GenBank/DDBJ databases">
        <title>Genomic Encyclopedia of Type Strains, Phase IV (KMG-IV): sequencing the most valuable type-strain genomes for metagenomic binning, comparative biology and taxonomic classification.</title>
        <authorList>
            <person name="Goeker M."/>
        </authorList>
    </citation>
    <scope>NUCLEOTIDE SEQUENCE [LARGE SCALE GENOMIC DNA]</scope>
    <source>
        <strain evidence="2 3">DSM 24950</strain>
    </source>
</reference>
<organism evidence="2 3">
    <name type="scientific">Paenibacillus aceris</name>
    <dbReference type="NCBI Taxonomy" id="869555"/>
    <lineage>
        <taxon>Bacteria</taxon>
        <taxon>Bacillati</taxon>
        <taxon>Bacillota</taxon>
        <taxon>Bacilli</taxon>
        <taxon>Bacillales</taxon>
        <taxon>Paenibacillaceae</taxon>
        <taxon>Paenibacillus</taxon>
    </lineage>
</organism>
<dbReference type="InterPro" id="IPR050312">
    <property type="entry name" value="IolE/XylAMocC-like"/>
</dbReference>
<dbReference type="InterPro" id="IPR036237">
    <property type="entry name" value="Xyl_isomerase-like_sf"/>
</dbReference>
<dbReference type="PANTHER" id="PTHR12110">
    <property type="entry name" value="HYDROXYPYRUVATE ISOMERASE"/>
    <property type="match status" value="1"/>
</dbReference>
<dbReference type="EC" id="5.1.3.31" evidence="2"/>
<dbReference type="GO" id="GO:0016853">
    <property type="term" value="F:isomerase activity"/>
    <property type="evidence" value="ECO:0007669"/>
    <property type="project" value="UniProtKB-KW"/>
</dbReference>
<accession>A0ABS4HWS8</accession>
<evidence type="ECO:0000259" key="1">
    <source>
        <dbReference type="Pfam" id="PF01261"/>
    </source>
</evidence>
<gene>
    <name evidence="2" type="ORF">J2Z65_002323</name>
</gene>
<name>A0ABS4HWS8_9BACL</name>
<dbReference type="Proteomes" id="UP001519344">
    <property type="component" value="Unassembled WGS sequence"/>
</dbReference>
<comment type="caution">
    <text evidence="2">The sequence shown here is derived from an EMBL/GenBank/DDBJ whole genome shotgun (WGS) entry which is preliminary data.</text>
</comment>
<evidence type="ECO:0000313" key="3">
    <source>
        <dbReference type="Proteomes" id="UP001519344"/>
    </source>
</evidence>
<dbReference type="EC" id="5.1.3.30" evidence="2"/>
<feature type="domain" description="Xylose isomerase-like TIM barrel" evidence="1">
    <location>
        <begin position="24"/>
        <end position="277"/>
    </location>
</feature>
<protein>
    <submittedName>
        <fullName evidence="2">D-psicose/D-tagatose/L-ribulose 3-epimerase</fullName>
        <ecNumber evidence="2">5.1.3.30</ecNumber>
        <ecNumber evidence="2">5.1.3.31</ecNumber>
    </submittedName>
</protein>
<evidence type="ECO:0000313" key="2">
    <source>
        <dbReference type="EMBL" id="MBP1963107.1"/>
    </source>
</evidence>
<dbReference type="RefSeq" id="WP_167066482.1">
    <property type="nucleotide sequence ID" value="NZ_JAAOZR010000045.1"/>
</dbReference>
<dbReference type="InterPro" id="IPR013022">
    <property type="entry name" value="Xyl_isomerase-like_TIM-brl"/>
</dbReference>
<dbReference type="Pfam" id="PF01261">
    <property type="entry name" value="AP_endonuc_2"/>
    <property type="match status" value="1"/>
</dbReference>
<keyword evidence="2" id="KW-0413">Isomerase</keyword>